<dbReference type="InterPro" id="IPR000014">
    <property type="entry name" value="PAS"/>
</dbReference>
<dbReference type="InterPro" id="IPR050760">
    <property type="entry name" value="Period_circadian_regulator"/>
</dbReference>
<keyword evidence="2" id="KW-0539">Nucleus</keyword>
<feature type="compositionally biased region" description="Polar residues" evidence="3">
    <location>
        <begin position="603"/>
        <end position="612"/>
    </location>
</feature>
<feature type="compositionally biased region" description="Basic and acidic residues" evidence="3">
    <location>
        <begin position="879"/>
        <end position="894"/>
    </location>
</feature>
<dbReference type="InterPro" id="IPR035965">
    <property type="entry name" value="PAS-like_dom_sf"/>
</dbReference>
<accession>A0A2Z4QKB6</accession>
<feature type="compositionally biased region" description="Basic and acidic residues" evidence="3">
    <location>
        <begin position="232"/>
        <end position="241"/>
    </location>
</feature>
<evidence type="ECO:0000259" key="4">
    <source>
        <dbReference type="PROSITE" id="PS50112"/>
    </source>
</evidence>
<dbReference type="CDD" id="cd00130">
    <property type="entry name" value="PAS"/>
    <property type="match status" value="1"/>
</dbReference>
<feature type="region of interest" description="Disordered" evidence="3">
    <location>
        <begin position="1165"/>
        <end position="1233"/>
    </location>
</feature>
<sequence length="1565" mass="173941">MTMEKSRSCKKTAKIILTNRVSPASWKTSSSSSRKHNVRLDHDQISNAYHDLAMDEATNRDLRASSSSSLSLSFFSESDLAEAPSTSGCSSEMASVMRSKERKKEKAKEFMKKLKSMLPVKERMIKMDTLSTLEQVVNNMKRLSEGQRKEEKFKTPLVYTGTFHSMDADKLLQSDMFISVSLKNHIVQTASQALMTQLGYPADWWKGRLLRDFLSKNDANTVNGCLAQYSKEEHEPSKVAGEDNTSVTSSLSNPKDGTKCFFARIRRFRKLTESFSIQNVVSYSPFVMTVKTPKPSDATAGEDDKDASKPRKSLFIYCRPVTSAYTDQESLPTDRHFSVRHCSSCKYTDVEPSAIPLLGHLPQDFNGRSIFDFYHPDDYQKLLDIHKKIIQSMGQPFKTDSIRLKTRNGCYVELETEWSSFINPWSMKLEFIIGQHTVIKGPSLCDVFTARRSIETGDLSAELRKTQEKIVEVLQKPIQDVFTQPAPRPPVKDLALTAQKRSSSQMSTSDTSIVKPVKEKPKVHFQAQDIGEKYTVLDEKGISSIYNQLSYSYSIKRFLLSHPKPFSNSSDEDSTPARLASEDDPMHGDEEMPLEIPVVKPSSCGSSTQVHVSEQGHGEEMMSPPVFGDESVGQAAMMVPQKEVTSGNIRVLTEESLKKHTKIQELLYLQKIAEDQPLMLNMRRIKGCQNSPQKRPWPREPNEVEEKAKHPCPVSGVFRSSSNIFMQSFPSVSTCNLTPSTTPNQLFCQSNMVIPFNAQGMIYSQPQGLSATLPMVSPSIPLMAVRPTVTTVVPTNLQAMAASVGGGPQPIMTGLQPQNIQWPYYPQPGYTLLPQVMGGFYRPLLQPVSVETPRPGVSKPETVAQTVTAAGLNKLNMPMKKDNTPEFEVRRPEPDNIYSDTGSSIVYLLEADSSMYEDSDSKKVTGGTDFPLSPTQGRKHKRCAEPPWLRGVKWNTNTKMRYQVPQARLKPALKKDAKMLKKMQQGDPALESLEQLLEEISLPTNDDACDEEMDFLFYPNMKNDERHMMEDKFMEVMVNSPLEEQHEEEEGRKVQGDDEERGGGVQIKEDPDAVAWEVKHQEGEVQQQEAETSASCPIKEEKVTPVPDPSTTTLPDKEGEKEVDPLLEDTPNTEGDIKTTETDMATIETTAVYMPTAQVVLLDKSHSSPKEGSLSGDKGSAASSSDGTHKQEMDSQSNYSKVSSDITPSDIRSNEEAGSSHKESNSSVHYIKIRSPSLSPRPGFLEEEEDGMDEAEIAEQWEDMFKKLFIPLKVLVGHKVKEPSALPFWLNQAELTPKVAMTYKLPTRTLEDVLQDDLRRMENVTQSLTSKQQLLQLLNETYHKVNSTSKEVSSKLQPSSSHETHPSTSLFTSKAVPVSSSINVTGTQAANIAVAKVNVERSVVTSQDQDDSEGSADSILQGRKDSDDSKDSDEKEVITNQQPSSHLRKTLSSVEQKGEVDSSDTNSDPVASNSISDSSTPSCSSSTSVLMLEKQMSSSPSLVNPSMAARVDIDSFFHDSFHAMTSDPDALPGMSIEDLIMNKVFVADILGGNHKEIKSALSVAE</sequence>
<dbReference type="PANTHER" id="PTHR11269">
    <property type="entry name" value="PERIOD CIRCADIAN PROTEIN"/>
    <property type="match status" value="1"/>
</dbReference>
<organism evidence="5">
    <name type="scientific">Tritonia tetraquetra</name>
    <dbReference type="NCBI Taxonomy" id="2780533"/>
    <lineage>
        <taxon>Eukaryota</taxon>
        <taxon>Metazoa</taxon>
        <taxon>Spiralia</taxon>
        <taxon>Lophotrochozoa</taxon>
        <taxon>Mollusca</taxon>
        <taxon>Gastropoda</taxon>
        <taxon>Heterobranchia</taxon>
        <taxon>Euthyneura</taxon>
        <taxon>Nudipleura</taxon>
        <taxon>Nudibranchia</taxon>
        <taxon>Cladobranchia</taxon>
        <taxon>Dendronotoidea</taxon>
        <taxon>Tritoniidae</taxon>
        <taxon>Tritonia</taxon>
    </lineage>
</organism>
<feature type="region of interest" description="Disordered" evidence="3">
    <location>
        <begin position="918"/>
        <end position="942"/>
    </location>
</feature>
<protein>
    <submittedName>
        <fullName evidence="5">Period</fullName>
    </submittedName>
</protein>
<feature type="region of interest" description="Disordered" evidence="3">
    <location>
        <begin position="1042"/>
        <end position="1066"/>
    </location>
</feature>
<dbReference type="GO" id="GO:0005737">
    <property type="term" value="C:cytoplasm"/>
    <property type="evidence" value="ECO:0007669"/>
    <property type="project" value="TreeGrafter"/>
</dbReference>
<dbReference type="GO" id="GO:0000976">
    <property type="term" value="F:transcription cis-regulatory region binding"/>
    <property type="evidence" value="ECO:0007669"/>
    <property type="project" value="TreeGrafter"/>
</dbReference>
<feature type="compositionally biased region" description="Polar residues" evidence="3">
    <location>
        <begin position="1194"/>
        <end position="1211"/>
    </location>
</feature>
<name>A0A2Z4QKB6_9GAST</name>
<feature type="compositionally biased region" description="Low complexity" evidence="3">
    <location>
        <begin position="1172"/>
        <end position="1186"/>
    </location>
</feature>
<feature type="region of interest" description="Disordered" evidence="3">
    <location>
        <begin position="83"/>
        <end position="104"/>
    </location>
</feature>
<feature type="region of interest" description="Disordered" evidence="3">
    <location>
        <begin position="232"/>
        <end position="253"/>
    </location>
</feature>
<feature type="compositionally biased region" description="Polar residues" evidence="3">
    <location>
        <begin position="1084"/>
        <end position="1095"/>
    </location>
</feature>
<feature type="domain" description="PAS" evidence="4">
    <location>
        <begin position="350"/>
        <end position="393"/>
    </location>
</feature>
<feature type="compositionally biased region" description="Low complexity" evidence="3">
    <location>
        <begin position="1358"/>
        <end position="1369"/>
    </location>
</feature>
<dbReference type="Pfam" id="PF14598">
    <property type="entry name" value="PAS_11"/>
    <property type="match status" value="1"/>
</dbReference>
<dbReference type="GO" id="GO:0001222">
    <property type="term" value="F:transcription corepressor binding"/>
    <property type="evidence" value="ECO:0007669"/>
    <property type="project" value="TreeGrafter"/>
</dbReference>
<feature type="region of interest" description="Disordered" evidence="3">
    <location>
        <begin position="566"/>
        <end position="622"/>
    </location>
</feature>
<comment type="subcellular location">
    <subcellularLocation>
        <location evidence="1">Nucleus</location>
    </subcellularLocation>
</comment>
<feature type="compositionally biased region" description="Polar residues" evidence="3">
    <location>
        <begin position="243"/>
        <end position="253"/>
    </location>
</feature>
<dbReference type="Gene3D" id="3.30.450.20">
    <property type="entry name" value="PAS domain"/>
    <property type="match status" value="2"/>
</dbReference>
<evidence type="ECO:0000256" key="3">
    <source>
        <dbReference type="SAM" id="MobiDB-lite"/>
    </source>
</evidence>
<dbReference type="EMBL" id="MG427049">
    <property type="protein sequence ID" value="AWY10931.1"/>
    <property type="molecule type" value="mRNA"/>
</dbReference>
<feature type="compositionally biased region" description="Basic and acidic residues" evidence="3">
    <location>
        <begin position="580"/>
        <end position="590"/>
    </location>
</feature>
<feature type="region of interest" description="Disordered" evidence="3">
    <location>
        <begin position="1403"/>
        <end position="1488"/>
    </location>
</feature>
<dbReference type="PROSITE" id="PS50112">
    <property type="entry name" value="PAS"/>
    <property type="match status" value="1"/>
</dbReference>
<dbReference type="GO" id="GO:0043153">
    <property type="term" value="P:entrainment of circadian clock by photoperiod"/>
    <property type="evidence" value="ECO:0007669"/>
    <property type="project" value="TreeGrafter"/>
</dbReference>
<evidence type="ECO:0000256" key="1">
    <source>
        <dbReference type="ARBA" id="ARBA00004123"/>
    </source>
</evidence>
<dbReference type="SUPFAM" id="SSF55785">
    <property type="entry name" value="PYP-like sensor domain (PAS domain)"/>
    <property type="match status" value="1"/>
</dbReference>
<dbReference type="PANTHER" id="PTHR11269:SF16">
    <property type="entry name" value="PERIOD CIRCADIAN PROTEIN"/>
    <property type="match status" value="1"/>
</dbReference>
<feature type="compositionally biased region" description="Basic and acidic residues" evidence="3">
    <location>
        <begin position="1115"/>
        <end position="1124"/>
    </location>
</feature>
<reference evidence="5" key="1">
    <citation type="journal article" date="2018" name="Biol. Bull.">
        <title>Sequences of Circadian Clock Proteins in the Nudibranch Molluscs Hermissenda crassicornis, Melibe leonina, and Tritonia diomedea.</title>
        <authorList>
            <person name="Cook G.M."/>
            <person name="Gruen A.E."/>
            <person name="Morris J."/>
            <person name="Pankey M.S."/>
            <person name="Senatore A."/>
            <person name="Katz P.S."/>
            <person name="Watson W.H.III."/>
            <person name="Newcomb J.M."/>
        </authorList>
    </citation>
    <scope>NUCLEOTIDE SEQUENCE</scope>
</reference>
<evidence type="ECO:0000256" key="2">
    <source>
        <dbReference type="ARBA" id="ARBA00023242"/>
    </source>
</evidence>
<dbReference type="InterPro" id="IPR022728">
    <property type="entry name" value="Period_circadian-like_C"/>
</dbReference>
<feature type="compositionally biased region" description="Polar residues" evidence="3">
    <location>
        <begin position="84"/>
        <end position="93"/>
    </location>
</feature>
<dbReference type="Pfam" id="PF12114">
    <property type="entry name" value="Period_C"/>
    <property type="match status" value="2"/>
</dbReference>
<dbReference type="SMART" id="SM00091">
    <property type="entry name" value="PAS"/>
    <property type="match status" value="2"/>
</dbReference>
<feature type="compositionally biased region" description="Polar residues" evidence="3">
    <location>
        <begin position="1438"/>
        <end position="1455"/>
    </location>
</feature>
<dbReference type="GO" id="GO:0005634">
    <property type="term" value="C:nucleus"/>
    <property type="evidence" value="ECO:0007669"/>
    <property type="project" value="UniProtKB-SubCell"/>
</dbReference>
<dbReference type="GO" id="GO:0032922">
    <property type="term" value="P:circadian regulation of gene expression"/>
    <property type="evidence" value="ECO:0007669"/>
    <property type="project" value="TreeGrafter"/>
</dbReference>
<evidence type="ECO:0000313" key="5">
    <source>
        <dbReference type="EMBL" id="AWY10931.1"/>
    </source>
</evidence>
<feature type="region of interest" description="Disordered" evidence="3">
    <location>
        <begin position="876"/>
        <end position="895"/>
    </location>
</feature>
<feature type="region of interest" description="Disordered" evidence="3">
    <location>
        <begin position="1080"/>
        <end position="1140"/>
    </location>
</feature>
<feature type="compositionally biased region" description="Basic and acidic residues" evidence="3">
    <location>
        <begin position="1422"/>
        <end position="1437"/>
    </location>
</feature>
<dbReference type="GO" id="GO:0000122">
    <property type="term" value="P:negative regulation of transcription by RNA polymerase II"/>
    <property type="evidence" value="ECO:0007669"/>
    <property type="project" value="TreeGrafter"/>
</dbReference>
<feature type="compositionally biased region" description="Basic and acidic residues" evidence="3">
    <location>
        <begin position="1212"/>
        <end position="1224"/>
    </location>
</feature>
<feature type="region of interest" description="Disordered" evidence="3">
    <location>
        <begin position="1349"/>
        <end position="1373"/>
    </location>
</feature>
<proteinExistence type="evidence at transcript level"/>
<feature type="compositionally biased region" description="Low complexity" evidence="3">
    <location>
        <begin position="1472"/>
        <end position="1488"/>
    </location>
</feature>